<dbReference type="GO" id="GO:0005743">
    <property type="term" value="C:mitochondrial inner membrane"/>
    <property type="evidence" value="ECO:0007669"/>
    <property type="project" value="UniProtKB-SubCell"/>
</dbReference>
<dbReference type="CDD" id="cd07989">
    <property type="entry name" value="LPLAT_AGPAT-like"/>
    <property type="match status" value="1"/>
</dbReference>
<dbReference type="GO" id="GO:0047184">
    <property type="term" value="F:1-acylglycerophosphocholine O-acyltransferase activity"/>
    <property type="evidence" value="ECO:0007669"/>
    <property type="project" value="TreeGrafter"/>
</dbReference>
<dbReference type="InterPro" id="IPR002123">
    <property type="entry name" value="Plipid/glycerol_acylTrfase"/>
</dbReference>
<comment type="subcellular location">
    <subcellularLocation>
        <location evidence="1">Mitochondrion inner membrane</location>
        <topology evidence="1">Peripheral membrane protein</topology>
        <orientation evidence="1">Intermembrane side</orientation>
    </subcellularLocation>
    <subcellularLocation>
        <location evidence="10">Mitochondrion outer membrane</location>
        <topology evidence="10">Peripheral membrane protein</topology>
        <orientation evidence="10">Intermembrane side</orientation>
    </subcellularLocation>
</comment>
<dbReference type="GO" id="GO:0005741">
    <property type="term" value="C:mitochondrial outer membrane"/>
    <property type="evidence" value="ECO:0007669"/>
    <property type="project" value="UniProtKB-SubCell"/>
</dbReference>
<evidence type="ECO:0000256" key="11">
    <source>
        <dbReference type="ARBA" id="ARBA00047906"/>
    </source>
</evidence>
<dbReference type="AlphaFoldDB" id="A0AAV5TM03"/>
<dbReference type="PANTHER" id="PTHR12497:SF0">
    <property type="entry name" value="TAFAZZIN"/>
    <property type="match status" value="1"/>
</dbReference>
<reference evidence="15" key="1">
    <citation type="submission" date="2023-10" db="EMBL/GenBank/DDBJ databases">
        <title>Genome assembly of Pristionchus species.</title>
        <authorList>
            <person name="Yoshida K."/>
            <person name="Sommer R.J."/>
        </authorList>
    </citation>
    <scope>NUCLEOTIDE SEQUENCE</scope>
    <source>
        <strain evidence="15">RS0144</strain>
    </source>
</reference>
<evidence type="ECO:0000256" key="5">
    <source>
        <dbReference type="ARBA" id="ARBA00022792"/>
    </source>
</evidence>
<keyword evidence="3" id="KW-0808">Transferase</keyword>
<evidence type="ECO:0000313" key="15">
    <source>
        <dbReference type="EMBL" id="GMS95397.1"/>
    </source>
</evidence>
<evidence type="ECO:0000256" key="8">
    <source>
        <dbReference type="ARBA" id="ARBA00023136"/>
    </source>
</evidence>
<keyword evidence="9" id="KW-0012">Acyltransferase</keyword>
<evidence type="ECO:0000256" key="13">
    <source>
        <dbReference type="RuleBase" id="RU365062"/>
    </source>
</evidence>
<comment type="similarity">
    <text evidence="2 13">Belongs to the taffazin family.</text>
</comment>
<feature type="domain" description="Phospholipid/glycerol acyltransferase" evidence="14">
    <location>
        <begin position="88"/>
        <end position="212"/>
    </location>
</feature>
<keyword evidence="8" id="KW-0472">Membrane</keyword>
<evidence type="ECO:0000259" key="14">
    <source>
        <dbReference type="SMART" id="SM00563"/>
    </source>
</evidence>
<accession>A0AAV5TM03</accession>
<dbReference type="EMBL" id="BTSX01000004">
    <property type="protein sequence ID" value="GMS95397.1"/>
    <property type="molecule type" value="Genomic_DNA"/>
</dbReference>
<evidence type="ECO:0000256" key="7">
    <source>
        <dbReference type="ARBA" id="ARBA00023128"/>
    </source>
</evidence>
<keyword evidence="5" id="KW-0999">Mitochondrion inner membrane</keyword>
<evidence type="ECO:0000256" key="6">
    <source>
        <dbReference type="ARBA" id="ARBA00023098"/>
    </source>
</evidence>
<evidence type="ECO:0000256" key="4">
    <source>
        <dbReference type="ARBA" id="ARBA00022787"/>
    </source>
</evidence>
<dbReference type="SMART" id="SM00563">
    <property type="entry name" value="PlsC"/>
    <property type="match status" value="1"/>
</dbReference>
<comment type="caution">
    <text evidence="15">The sequence shown here is derived from an EMBL/GenBank/DDBJ whole genome shotgun (WGS) entry which is preliminary data.</text>
</comment>
<keyword evidence="4" id="KW-1000">Mitochondrion outer membrane</keyword>
<evidence type="ECO:0000256" key="10">
    <source>
        <dbReference type="ARBA" id="ARBA00024323"/>
    </source>
</evidence>
<name>A0AAV5TM03_9BILA</name>
<keyword evidence="6" id="KW-0443">Lipid metabolism</keyword>
<evidence type="ECO:0000313" key="16">
    <source>
        <dbReference type="Proteomes" id="UP001432027"/>
    </source>
</evidence>
<dbReference type="Proteomes" id="UP001432027">
    <property type="component" value="Unassembled WGS sequence"/>
</dbReference>
<dbReference type="GO" id="GO:0007007">
    <property type="term" value="P:inner mitochondrial membrane organization"/>
    <property type="evidence" value="ECO:0007669"/>
    <property type="project" value="TreeGrafter"/>
</dbReference>
<proteinExistence type="inferred from homology"/>
<dbReference type="GO" id="GO:0035965">
    <property type="term" value="P:cardiolipin acyl-chain remodeling"/>
    <property type="evidence" value="ECO:0007669"/>
    <property type="project" value="TreeGrafter"/>
</dbReference>
<comment type="catalytic activity">
    <reaction evidence="11">
        <text>1'-[1,2-diacyl-sn-glycero-3-phospho],3'-[1-acyl-sn-glycero-3-phospho]-glycerol + a 1,2-diacyl-sn-glycero-3-phosphocholine = a cardiolipin + a 1-acyl-sn-glycero-3-phosphocholine</text>
        <dbReference type="Rhea" id="RHEA:33731"/>
        <dbReference type="ChEBI" id="CHEBI:57643"/>
        <dbReference type="ChEBI" id="CHEBI:58168"/>
        <dbReference type="ChEBI" id="CHEBI:62237"/>
        <dbReference type="ChEBI" id="CHEBI:64743"/>
    </reaction>
    <physiologicalReaction direction="left-to-right" evidence="11">
        <dbReference type="Rhea" id="RHEA:33732"/>
    </physiologicalReaction>
    <physiologicalReaction direction="right-to-left" evidence="11">
        <dbReference type="Rhea" id="RHEA:33733"/>
    </physiologicalReaction>
</comment>
<evidence type="ECO:0000256" key="9">
    <source>
        <dbReference type="ARBA" id="ARBA00023315"/>
    </source>
</evidence>
<comment type="catalytic activity">
    <reaction evidence="12">
        <text>1,2-di-(9Z-octadecenoyl)-sn-glycero-3-phosphocholine + 1-hexadecanoyl-sn-glycero-3-phosphocholine = 1-hexadecanoyl-2-(9Z-octadecenoyl)-sn-glycero-3-phosphocholine + 1-(9Z-octadecenoyl)-sn-glycero-3-phosphocholine</text>
        <dbReference type="Rhea" id="RHEA:43816"/>
        <dbReference type="ChEBI" id="CHEBI:28610"/>
        <dbReference type="ChEBI" id="CHEBI:72998"/>
        <dbReference type="ChEBI" id="CHEBI:73001"/>
        <dbReference type="ChEBI" id="CHEBI:74669"/>
    </reaction>
    <physiologicalReaction direction="left-to-right" evidence="12">
        <dbReference type="Rhea" id="RHEA:43817"/>
    </physiologicalReaction>
    <physiologicalReaction direction="right-to-left" evidence="12">
        <dbReference type="Rhea" id="RHEA:43818"/>
    </physiologicalReaction>
</comment>
<evidence type="ECO:0000256" key="3">
    <source>
        <dbReference type="ARBA" id="ARBA00022679"/>
    </source>
</evidence>
<organism evidence="15 16">
    <name type="scientific">Pristionchus entomophagus</name>
    <dbReference type="NCBI Taxonomy" id="358040"/>
    <lineage>
        <taxon>Eukaryota</taxon>
        <taxon>Metazoa</taxon>
        <taxon>Ecdysozoa</taxon>
        <taxon>Nematoda</taxon>
        <taxon>Chromadorea</taxon>
        <taxon>Rhabditida</taxon>
        <taxon>Rhabditina</taxon>
        <taxon>Diplogasteromorpha</taxon>
        <taxon>Diplogasteroidea</taxon>
        <taxon>Neodiplogasteridae</taxon>
        <taxon>Pristionchus</taxon>
    </lineage>
</organism>
<dbReference type="PRINTS" id="PR00979">
    <property type="entry name" value="TAFAZZIN"/>
</dbReference>
<sequence>VHVYNNASILVIVEMTGSLQDKSLKGGLKFAWPFPTGRPSALYRFKSYLALSFVGVLSKAIFVGGANKMIVKNKETLIKLLKDRSRPLITVANHRCNIDDPLMWTMMTRREFWDTIDNQRYTLTAHNICFTKQSHTNIFSLGRCVPCVRGEGVYQKGMDFCLEKMEQDNAWIHIFSEGKVVEAPGRFKWGVGRLVNECSKPPLVLPIWVEGMSKLWPNHPPYYPRFGNTVNVFIGDVIDTKDWLQQLNNEEKESCRKKMTDLIQRSLFTLGEKSGCLPEGSADLVEAIDHTRNKYYK</sequence>
<evidence type="ECO:0000256" key="12">
    <source>
        <dbReference type="ARBA" id="ARBA00049543"/>
    </source>
</evidence>
<keyword evidence="7" id="KW-0496">Mitochondrion</keyword>
<gene>
    <name evidence="15" type="ORF">PENTCL1PPCAC_17572</name>
</gene>
<dbReference type="SUPFAM" id="SSF69593">
    <property type="entry name" value="Glycerol-3-phosphate (1)-acyltransferase"/>
    <property type="match status" value="1"/>
</dbReference>
<keyword evidence="16" id="KW-1185">Reference proteome</keyword>
<evidence type="ECO:0000256" key="2">
    <source>
        <dbReference type="ARBA" id="ARBA00010524"/>
    </source>
</evidence>
<dbReference type="Pfam" id="PF01553">
    <property type="entry name" value="Acyltransferase"/>
    <property type="match status" value="1"/>
</dbReference>
<feature type="non-terminal residue" evidence="15">
    <location>
        <position position="1"/>
    </location>
</feature>
<dbReference type="PANTHER" id="PTHR12497">
    <property type="entry name" value="TAZ PROTEIN TAFAZZIN"/>
    <property type="match status" value="1"/>
</dbReference>
<dbReference type="InterPro" id="IPR000872">
    <property type="entry name" value="Tafazzin"/>
</dbReference>
<evidence type="ECO:0000256" key="1">
    <source>
        <dbReference type="ARBA" id="ARBA00004137"/>
    </source>
</evidence>
<protein>
    <recommendedName>
        <fullName evidence="13">Tafazzin family protein</fullName>
    </recommendedName>
</protein>